<feature type="transmembrane region" description="Helical" evidence="6">
    <location>
        <begin position="209"/>
        <end position="226"/>
    </location>
</feature>
<evidence type="ECO:0000313" key="8">
    <source>
        <dbReference type="EMBL" id="SEL27699.1"/>
    </source>
</evidence>
<feature type="domain" description="EamA" evidence="7">
    <location>
        <begin position="8"/>
        <end position="138"/>
    </location>
</feature>
<dbReference type="EMBL" id="FNZQ01000004">
    <property type="protein sequence ID" value="SEL27699.1"/>
    <property type="molecule type" value="Genomic_DNA"/>
</dbReference>
<evidence type="ECO:0000256" key="3">
    <source>
        <dbReference type="ARBA" id="ARBA00022692"/>
    </source>
</evidence>
<proteinExistence type="inferred from homology"/>
<evidence type="ECO:0000256" key="2">
    <source>
        <dbReference type="ARBA" id="ARBA00009853"/>
    </source>
</evidence>
<feature type="transmembrane region" description="Helical" evidence="6">
    <location>
        <begin position="148"/>
        <end position="167"/>
    </location>
</feature>
<dbReference type="SUPFAM" id="SSF103481">
    <property type="entry name" value="Multidrug resistance efflux transporter EmrE"/>
    <property type="match status" value="2"/>
</dbReference>
<keyword evidence="4 6" id="KW-1133">Transmembrane helix</keyword>
<reference evidence="8 9" key="1">
    <citation type="submission" date="2016-10" db="EMBL/GenBank/DDBJ databases">
        <authorList>
            <person name="de Groot N.N."/>
        </authorList>
    </citation>
    <scope>NUCLEOTIDE SEQUENCE [LARGE SCALE GENOMIC DNA]</scope>
    <source>
        <strain evidence="8 9">DSM 14858</strain>
    </source>
</reference>
<feature type="transmembrane region" description="Helical" evidence="6">
    <location>
        <begin position="179"/>
        <end position="197"/>
    </location>
</feature>
<sequence>MSSQTFVAALWMLGSVASFCLMAIAGRVVSPALDTFEIMLYRSLTGVVVVLGLAVATGRMGQVSLRHMPLQIVRNLAHFTGQNLWFLAITIAPLAQVFAVEFTSPIWVLLLAPLVLGERVRGAQIVVAVAGFAGVLIVAQPFSGNVSIGLLFVGIAAVFFAITNLLTRRLTRTVTVTGILFWLTSLQLLFGLVAAGWDGDIAVPDESLVAWVIAIGLAGLGAHWCLTNALRLAPASTIMPVDFLRLPLIALVGTWIYSEALDPMVLIGGTVIFSAAWINLHLARPPKSQIVARAP</sequence>
<dbReference type="InterPro" id="IPR000620">
    <property type="entry name" value="EamA_dom"/>
</dbReference>
<dbReference type="Proteomes" id="UP000199283">
    <property type="component" value="Unassembled WGS sequence"/>
</dbReference>
<keyword evidence="9" id="KW-1185">Reference proteome</keyword>
<feature type="transmembrane region" description="Helical" evidence="6">
    <location>
        <begin position="122"/>
        <end position="142"/>
    </location>
</feature>
<evidence type="ECO:0000256" key="1">
    <source>
        <dbReference type="ARBA" id="ARBA00004141"/>
    </source>
</evidence>
<dbReference type="RefSeq" id="WP_092762946.1">
    <property type="nucleotide sequence ID" value="NZ_FNZQ01000004.1"/>
</dbReference>
<dbReference type="InterPro" id="IPR037185">
    <property type="entry name" value="EmrE-like"/>
</dbReference>
<dbReference type="PANTHER" id="PTHR22911:SF6">
    <property type="entry name" value="SOLUTE CARRIER FAMILY 35 MEMBER G1"/>
    <property type="match status" value="1"/>
</dbReference>
<name>A0A1H7NWL9_9RHOB</name>
<feature type="transmembrane region" description="Helical" evidence="6">
    <location>
        <begin position="264"/>
        <end position="283"/>
    </location>
</feature>
<organism evidence="8 9">
    <name type="scientific">Jannaschia helgolandensis</name>
    <dbReference type="NCBI Taxonomy" id="188906"/>
    <lineage>
        <taxon>Bacteria</taxon>
        <taxon>Pseudomonadati</taxon>
        <taxon>Pseudomonadota</taxon>
        <taxon>Alphaproteobacteria</taxon>
        <taxon>Rhodobacterales</taxon>
        <taxon>Roseobacteraceae</taxon>
        <taxon>Jannaschia</taxon>
    </lineage>
</organism>
<keyword evidence="3 6" id="KW-0812">Transmembrane</keyword>
<protein>
    <submittedName>
        <fullName evidence="8">Uncharacterized membrane protein</fullName>
    </submittedName>
</protein>
<feature type="transmembrane region" description="Helical" evidence="6">
    <location>
        <begin position="40"/>
        <end position="60"/>
    </location>
</feature>
<dbReference type="AlphaFoldDB" id="A0A1H7NWL9"/>
<evidence type="ECO:0000256" key="6">
    <source>
        <dbReference type="SAM" id="Phobius"/>
    </source>
</evidence>
<comment type="subcellular location">
    <subcellularLocation>
        <location evidence="1">Membrane</location>
        <topology evidence="1">Multi-pass membrane protein</topology>
    </subcellularLocation>
</comment>
<evidence type="ECO:0000259" key="7">
    <source>
        <dbReference type="Pfam" id="PF00892"/>
    </source>
</evidence>
<dbReference type="PANTHER" id="PTHR22911">
    <property type="entry name" value="ACYL-MALONYL CONDENSING ENZYME-RELATED"/>
    <property type="match status" value="1"/>
</dbReference>
<keyword evidence="5 6" id="KW-0472">Membrane</keyword>
<dbReference type="OrthoDB" id="9810329at2"/>
<evidence type="ECO:0000256" key="5">
    <source>
        <dbReference type="ARBA" id="ARBA00023136"/>
    </source>
</evidence>
<dbReference type="Pfam" id="PF00892">
    <property type="entry name" value="EamA"/>
    <property type="match status" value="2"/>
</dbReference>
<gene>
    <name evidence="8" type="ORF">SAMN04488526_2328</name>
</gene>
<evidence type="ECO:0000256" key="4">
    <source>
        <dbReference type="ARBA" id="ARBA00022989"/>
    </source>
</evidence>
<evidence type="ECO:0000313" key="9">
    <source>
        <dbReference type="Proteomes" id="UP000199283"/>
    </source>
</evidence>
<dbReference type="STRING" id="188906.SAMN04488526_2328"/>
<feature type="transmembrane region" description="Helical" evidence="6">
    <location>
        <begin position="6"/>
        <end position="28"/>
    </location>
</feature>
<comment type="similarity">
    <text evidence="2">Belongs to the drug/metabolite transporter (DMT) superfamily. 10 TMS drug/metabolite exporter (DME) (TC 2.A.7.3) family.</text>
</comment>
<dbReference type="GO" id="GO:0016020">
    <property type="term" value="C:membrane"/>
    <property type="evidence" value="ECO:0007669"/>
    <property type="project" value="UniProtKB-SubCell"/>
</dbReference>
<feature type="transmembrane region" description="Helical" evidence="6">
    <location>
        <begin position="84"/>
        <end position="110"/>
    </location>
</feature>
<feature type="domain" description="EamA" evidence="7">
    <location>
        <begin position="148"/>
        <end position="278"/>
    </location>
</feature>
<accession>A0A1H7NWL9</accession>